<evidence type="ECO:0000313" key="1">
    <source>
        <dbReference type="EMBL" id="CAD7462792.1"/>
    </source>
</evidence>
<gene>
    <name evidence="1" type="ORF">TTEB3V08_LOCUS10682</name>
</gene>
<dbReference type="AlphaFoldDB" id="A0A7R9IQL8"/>
<sequence>MDILGLSSEVDLPIKLEESLKGEVHDNEEPDCCPGPITVPPTKKELNDYQEPECYVSPKTFPPIKEELHEESDASYYVDKCVKTEIKVYDPSLELMVCTPFFHTPENKAQTRVGRDRRNVGETDPATLVAVGQENVPATRVAVEHEEVPRWCGRVLVPAT</sequence>
<dbReference type="EMBL" id="OE006651">
    <property type="protein sequence ID" value="CAD7462792.1"/>
    <property type="molecule type" value="Genomic_DNA"/>
</dbReference>
<protein>
    <submittedName>
        <fullName evidence="1">Uncharacterized protein</fullName>
    </submittedName>
</protein>
<name>A0A7R9IQL8_9NEOP</name>
<accession>A0A7R9IQL8</accession>
<reference evidence="1" key="1">
    <citation type="submission" date="2020-11" db="EMBL/GenBank/DDBJ databases">
        <authorList>
            <person name="Tran Van P."/>
        </authorList>
    </citation>
    <scope>NUCLEOTIDE SEQUENCE</scope>
</reference>
<organism evidence="1">
    <name type="scientific">Timema tahoe</name>
    <dbReference type="NCBI Taxonomy" id="61484"/>
    <lineage>
        <taxon>Eukaryota</taxon>
        <taxon>Metazoa</taxon>
        <taxon>Ecdysozoa</taxon>
        <taxon>Arthropoda</taxon>
        <taxon>Hexapoda</taxon>
        <taxon>Insecta</taxon>
        <taxon>Pterygota</taxon>
        <taxon>Neoptera</taxon>
        <taxon>Polyneoptera</taxon>
        <taxon>Phasmatodea</taxon>
        <taxon>Timematodea</taxon>
        <taxon>Timematoidea</taxon>
        <taxon>Timematidae</taxon>
        <taxon>Timema</taxon>
    </lineage>
</organism>
<proteinExistence type="predicted"/>